<keyword evidence="3" id="KW-0479">Metal-binding</keyword>
<evidence type="ECO:0000256" key="4">
    <source>
        <dbReference type="ARBA" id="ARBA00022737"/>
    </source>
</evidence>
<keyword evidence="7" id="KW-0805">Transcription regulation</keyword>
<feature type="domain" description="C2H2-type" evidence="13">
    <location>
        <begin position="27"/>
        <end position="54"/>
    </location>
</feature>
<evidence type="ECO:0000256" key="1">
    <source>
        <dbReference type="ARBA" id="ARBA00003767"/>
    </source>
</evidence>
<evidence type="ECO:0000256" key="10">
    <source>
        <dbReference type="ARBA" id="ARBA00023242"/>
    </source>
</evidence>
<evidence type="ECO:0000313" key="14">
    <source>
        <dbReference type="Ensembl" id="ENSCLMP00005049599.1"/>
    </source>
</evidence>
<feature type="domain" description="C2H2-type" evidence="13">
    <location>
        <begin position="176"/>
        <end position="204"/>
    </location>
</feature>
<evidence type="ECO:0000256" key="8">
    <source>
        <dbReference type="ARBA" id="ARBA00023125"/>
    </source>
</evidence>
<dbReference type="GO" id="GO:0000981">
    <property type="term" value="F:DNA-binding transcription factor activity, RNA polymerase II-specific"/>
    <property type="evidence" value="ECO:0007669"/>
    <property type="project" value="TreeGrafter"/>
</dbReference>
<feature type="domain" description="C2H2-type" evidence="13">
    <location>
        <begin position="55"/>
        <end position="82"/>
    </location>
</feature>
<evidence type="ECO:0000256" key="5">
    <source>
        <dbReference type="ARBA" id="ARBA00022771"/>
    </source>
</evidence>
<dbReference type="SMART" id="SM00355">
    <property type="entry name" value="ZnF_C2H2"/>
    <property type="match status" value="5"/>
</dbReference>
<dbReference type="Gene3D" id="3.30.160.60">
    <property type="entry name" value="Classic Zinc Finger"/>
    <property type="match status" value="5"/>
</dbReference>
<dbReference type="PANTHER" id="PTHR24394:SF29">
    <property type="entry name" value="MYONEURIN"/>
    <property type="match status" value="1"/>
</dbReference>
<keyword evidence="10" id="KW-0539">Nucleus</keyword>
<accession>A0A8C3B2N1</accession>
<keyword evidence="5 11" id="KW-0863">Zinc-finger</keyword>
<keyword evidence="9" id="KW-0804">Transcription</keyword>
<feature type="region of interest" description="Disordered" evidence="12">
    <location>
        <begin position="1"/>
        <end position="22"/>
    </location>
</feature>
<evidence type="ECO:0000259" key="13">
    <source>
        <dbReference type="PROSITE" id="PS50157"/>
    </source>
</evidence>
<reference evidence="14" key="1">
    <citation type="submission" date="2025-08" db="UniProtKB">
        <authorList>
            <consortium name="Ensembl"/>
        </authorList>
    </citation>
    <scope>IDENTIFICATION</scope>
</reference>
<evidence type="ECO:0000256" key="7">
    <source>
        <dbReference type="ARBA" id="ARBA00023015"/>
    </source>
</evidence>
<proteinExistence type="predicted"/>
<keyword evidence="6" id="KW-0862">Zinc</keyword>
<protein>
    <recommendedName>
        <fullName evidence="13">C2H2-type domain-containing protein</fullName>
    </recommendedName>
</protein>
<dbReference type="FunFam" id="3.30.160.60:FF:000060">
    <property type="entry name" value="zinc finger protein 436"/>
    <property type="match status" value="1"/>
</dbReference>
<dbReference type="PANTHER" id="PTHR24394">
    <property type="entry name" value="ZINC FINGER PROTEIN"/>
    <property type="match status" value="1"/>
</dbReference>
<keyword evidence="8" id="KW-0238">DNA-binding</keyword>
<feature type="domain" description="C2H2-type" evidence="13">
    <location>
        <begin position="205"/>
        <end position="230"/>
    </location>
</feature>
<dbReference type="GO" id="GO:0003677">
    <property type="term" value="F:DNA binding"/>
    <property type="evidence" value="ECO:0007669"/>
    <property type="project" value="UniProtKB-KW"/>
</dbReference>
<reference evidence="14" key="2">
    <citation type="submission" date="2025-09" db="UniProtKB">
        <authorList>
            <consortium name="Ensembl"/>
        </authorList>
    </citation>
    <scope>IDENTIFICATION</scope>
</reference>
<evidence type="ECO:0000256" key="11">
    <source>
        <dbReference type="PROSITE-ProRule" id="PRU00042"/>
    </source>
</evidence>
<dbReference type="SUPFAM" id="SSF57667">
    <property type="entry name" value="beta-beta-alpha zinc fingers"/>
    <property type="match status" value="3"/>
</dbReference>
<dbReference type="PROSITE" id="PS50157">
    <property type="entry name" value="ZINC_FINGER_C2H2_2"/>
    <property type="match status" value="5"/>
</dbReference>
<dbReference type="PROSITE" id="PS00028">
    <property type="entry name" value="ZINC_FINGER_C2H2_1"/>
    <property type="match status" value="4"/>
</dbReference>
<dbReference type="InterPro" id="IPR013087">
    <property type="entry name" value="Znf_C2H2_type"/>
</dbReference>
<comment type="subcellular location">
    <subcellularLocation>
        <location evidence="2">Nucleus</location>
    </subcellularLocation>
</comment>
<dbReference type="FunFam" id="3.30.160.60:FF:000363">
    <property type="entry name" value="Zinc finger protein 239"/>
    <property type="match status" value="1"/>
</dbReference>
<dbReference type="Pfam" id="PF00096">
    <property type="entry name" value="zf-C2H2"/>
    <property type="match status" value="4"/>
</dbReference>
<evidence type="ECO:0000256" key="9">
    <source>
        <dbReference type="ARBA" id="ARBA00023163"/>
    </source>
</evidence>
<dbReference type="Proteomes" id="UP000694565">
    <property type="component" value="Unplaced"/>
</dbReference>
<dbReference type="GO" id="GO:0008270">
    <property type="term" value="F:zinc ion binding"/>
    <property type="evidence" value="ECO:0007669"/>
    <property type="project" value="UniProtKB-KW"/>
</dbReference>
<evidence type="ECO:0000313" key="15">
    <source>
        <dbReference type="Proteomes" id="UP000694565"/>
    </source>
</evidence>
<dbReference type="GeneTree" id="ENSGT00940000161266"/>
<feature type="domain" description="C2H2-type" evidence="13">
    <location>
        <begin position="231"/>
        <end position="258"/>
    </location>
</feature>
<comment type="function">
    <text evidence="1">May be involved in transcriptional regulation.</text>
</comment>
<dbReference type="Ensembl" id="ENSCLMT00005051252.1">
    <property type="protein sequence ID" value="ENSCLMP00005049599.1"/>
    <property type="gene ID" value="ENSCLMG00005022576.1"/>
</dbReference>
<name>A0A8C3B2N1_CYCLU</name>
<sequence>DIEEDDDDVEEGEVGEQDPSEVDELSLSCTECNKMFKDVSSLRRHEKIHKGLKPFVCIFCSKNFRQATQLKTHLRIHTGEGTEGQEVTCMGISSREMAFFFFSSAILSTIGNETRNLLLILHCGVSTSPSSRKEKIYSNRHLVFLELRFFCRTRGGFSACCSNSASLAFVAGEKPFNCSSCDKCFAQKCQLVAHRRMHHGEEKPYTCERCGFKFSSTLTYHKRRHTGEKPYQCDLCGMSFSVSSSLIAHARKHTGEAGFLLPRLS</sequence>
<dbReference type="FunFam" id="3.30.160.60:FF:000325">
    <property type="entry name" value="ZFP90 zinc finger protein"/>
    <property type="match status" value="1"/>
</dbReference>
<dbReference type="FunFam" id="3.30.160.60:FF:002343">
    <property type="entry name" value="Zinc finger protein 33A"/>
    <property type="match status" value="1"/>
</dbReference>
<evidence type="ECO:0000256" key="3">
    <source>
        <dbReference type="ARBA" id="ARBA00022723"/>
    </source>
</evidence>
<evidence type="ECO:0000256" key="2">
    <source>
        <dbReference type="ARBA" id="ARBA00004123"/>
    </source>
</evidence>
<evidence type="ECO:0000256" key="6">
    <source>
        <dbReference type="ARBA" id="ARBA00022833"/>
    </source>
</evidence>
<evidence type="ECO:0000256" key="12">
    <source>
        <dbReference type="SAM" id="MobiDB-lite"/>
    </source>
</evidence>
<dbReference type="AlphaFoldDB" id="A0A8C3B2N1"/>
<keyword evidence="15" id="KW-1185">Reference proteome</keyword>
<dbReference type="GO" id="GO:0005634">
    <property type="term" value="C:nucleus"/>
    <property type="evidence" value="ECO:0007669"/>
    <property type="project" value="UniProtKB-SubCell"/>
</dbReference>
<dbReference type="InterPro" id="IPR036236">
    <property type="entry name" value="Znf_C2H2_sf"/>
</dbReference>
<organism evidence="14 15">
    <name type="scientific">Cyclopterus lumpus</name>
    <name type="common">Lumpsucker</name>
    <dbReference type="NCBI Taxonomy" id="8103"/>
    <lineage>
        <taxon>Eukaryota</taxon>
        <taxon>Metazoa</taxon>
        <taxon>Chordata</taxon>
        <taxon>Craniata</taxon>
        <taxon>Vertebrata</taxon>
        <taxon>Euteleostomi</taxon>
        <taxon>Actinopterygii</taxon>
        <taxon>Neopterygii</taxon>
        <taxon>Teleostei</taxon>
        <taxon>Neoteleostei</taxon>
        <taxon>Acanthomorphata</taxon>
        <taxon>Eupercaria</taxon>
        <taxon>Perciformes</taxon>
        <taxon>Cottioidei</taxon>
        <taxon>Cottales</taxon>
        <taxon>Cyclopteridae</taxon>
        <taxon>Cyclopterus</taxon>
    </lineage>
</organism>
<keyword evidence="4" id="KW-0677">Repeat</keyword>